<comment type="similarity">
    <text evidence="4">Belongs to the glycosyl hydrolase 5 (cellulase A) family.</text>
</comment>
<dbReference type="PROSITE" id="PS00659">
    <property type="entry name" value="GLYCOSYL_HYDROL_F5"/>
    <property type="match status" value="1"/>
</dbReference>
<evidence type="ECO:0000256" key="4">
    <source>
        <dbReference type="RuleBase" id="RU361153"/>
    </source>
</evidence>
<dbReference type="InterPro" id="IPR005084">
    <property type="entry name" value="CBM6"/>
</dbReference>
<dbReference type="InterPro" id="IPR006584">
    <property type="entry name" value="Cellulose-bd_IV"/>
</dbReference>
<evidence type="ECO:0000259" key="5">
    <source>
        <dbReference type="PROSITE" id="PS51175"/>
    </source>
</evidence>
<evidence type="ECO:0000256" key="3">
    <source>
        <dbReference type="ARBA" id="ARBA00023295"/>
    </source>
</evidence>
<dbReference type="NCBIfam" id="TIGR04183">
    <property type="entry name" value="Por_Secre_tail"/>
    <property type="match status" value="1"/>
</dbReference>
<dbReference type="EMBL" id="CP018099">
    <property type="protein sequence ID" value="APF19198.1"/>
    <property type="molecule type" value="Genomic_DNA"/>
</dbReference>
<dbReference type="PANTHER" id="PTHR31297:SF13">
    <property type="entry name" value="PUTATIVE-RELATED"/>
    <property type="match status" value="1"/>
</dbReference>
<accession>A0A1J1C9H5</accession>
<dbReference type="Gene3D" id="3.20.20.80">
    <property type="entry name" value="Glycosidases"/>
    <property type="match status" value="1"/>
</dbReference>
<dbReference type="SMART" id="SM00606">
    <property type="entry name" value="CBD_IV"/>
    <property type="match status" value="1"/>
</dbReference>
<proteinExistence type="inferred from homology"/>
<dbReference type="GO" id="GO:0009251">
    <property type="term" value="P:glucan catabolic process"/>
    <property type="evidence" value="ECO:0007669"/>
    <property type="project" value="TreeGrafter"/>
</dbReference>
<sequence>MFINAQGKEVFFKGLGLGGWLVPEGYMLHMPGFGSPSSINAQIEDVIGASNADQFWKKYRANYVTRADIQLIASWGFNLIRLPFNYRLLSPEGQPGVYLEEGFAVIDSLIEWCRAHRLYVVLDMHCAPGGQNADNISDSDGFEARLWTETANQDRTVEIWQKIAQRYANDTTVVGYDLLNEPVLPQGYPATELRSLYMRITSAIRQVDPNHIVFIEGNWYGTDFTSLTPPWDANLSYSFHKYWNETSVATIQSYLNIRKTYGTPLWMGESGENSNHWFASVVQMLEENKVSWCWWTHKKFETITSPFSARLTSGFQSLVDYWNGQGAKPDQTFAFGVLMQTAENLKFEQCDFRPDVLQALFNPDFLTRSSPFKKHEIPGTINCVDFDYGGNGVAYHDTDYQRTRWDVYTPWNTGEQYRNDGVDIEESRDDGGAKYSVGWIESGEWLNYTIQVKSNGLYDVILRVASPQSSGKVQLLMDDLALTDPISINKTGGWYNWDTITIKNLALQSGQRLLTLKFLNGGFNINQMEFIKTTDIEGEDRVPFKFELGQNYPNPFNGATRIPFYVGQKSTVRLDIFDLRGRLVFSDVMEGNGAGSFFWSARDLENRSVGSGIYLYRVQVGQNEKQKKMVLLK</sequence>
<keyword evidence="2 4" id="KW-0378">Hydrolase</keyword>
<reference evidence="6 7" key="1">
    <citation type="submission" date="2016-11" db="EMBL/GenBank/DDBJ databases">
        <title>Genomic analysis of Caldithrix abyssi and proposal of a novel bacterial phylum Caldithrichaeota.</title>
        <authorList>
            <person name="Kublanov I."/>
            <person name="Sigalova O."/>
            <person name="Gavrilov S."/>
            <person name="Lebedinsky A."/>
            <person name="Ivanova N."/>
            <person name="Daum C."/>
            <person name="Reddy T."/>
            <person name="Klenk H.P."/>
            <person name="Goker M."/>
            <person name="Reva O."/>
            <person name="Miroshnichenko M."/>
            <person name="Kyprides N."/>
            <person name="Woyke T."/>
            <person name="Gelfand M."/>
        </authorList>
    </citation>
    <scope>NUCLEOTIDE SEQUENCE [LARGE SCALE GENOMIC DNA]</scope>
    <source>
        <strain evidence="6 7">LF13</strain>
    </source>
</reference>
<dbReference type="InterPro" id="IPR008979">
    <property type="entry name" value="Galactose-bd-like_sf"/>
</dbReference>
<dbReference type="GO" id="GO:0030246">
    <property type="term" value="F:carbohydrate binding"/>
    <property type="evidence" value="ECO:0007669"/>
    <property type="project" value="InterPro"/>
</dbReference>
<dbReference type="CDD" id="cd04080">
    <property type="entry name" value="CBM6_cellulase-like"/>
    <property type="match status" value="1"/>
</dbReference>
<dbReference type="Proteomes" id="UP000183868">
    <property type="component" value="Chromosome"/>
</dbReference>
<evidence type="ECO:0000313" key="7">
    <source>
        <dbReference type="Proteomes" id="UP000183868"/>
    </source>
</evidence>
<dbReference type="Pfam" id="PF18962">
    <property type="entry name" value="Por_Secre_tail"/>
    <property type="match status" value="1"/>
</dbReference>
<dbReference type="PANTHER" id="PTHR31297">
    <property type="entry name" value="GLUCAN ENDO-1,6-BETA-GLUCOSIDASE B"/>
    <property type="match status" value="1"/>
</dbReference>
<dbReference type="SUPFAM" id="SSF51445">
    <property type="entry name" value="(Trans)glycosidases"/>
    <property type="match status" value="1"/>
</dbReference>
<dbReference type="SUPFAM" id="SSF49785">
    <property type="entry name" value="Galactose-binding domain-like"/>
    <property type="match status" value="1"/>
</dbReference>
<evidence type="ECO:0000313" key="6">
    <source>
        <dbReference type="EMBL" id="APF19198.1"/>
    </source>
</evidence>
<evidence type="ECO:0000256" key="1">
    <source>
        <dbReference type="ARBA" id="ARBA00022729"/>
    </source>
</evidence>
<dbReference type="GO" id="GO:0009986">
    <property type="term" value="C:cell surface"/>
    <property type="evidence" value="ECO:0007669"/>
    <property type="project" value="TreeGrafter"/>
</dbReference>
<dbReference type="Gene3D" id="2.60.120.260">
    <property type="entry name" value="Galactose-binding domain-like"/>
    <property type="match status" value="1"/>
</dbReference>
<keyword evidence="3 4" id="KW-0326">Glycosidase</keyword>
<evidence type="ECO:0000256" key="2">
    <source>
        <dbReference type="ARBA" id="ARBA00022801"/>
    </source>
</evidence>
<dbReference type="InterPro" id="IPR018087">
    <property type="entry name" value="Glyco_hydro_5_CS"/>
</dbReference>
<name>A0A1J1C9H5_CALAY</name>
<organism evidence="6 7">
    <name type="scientific">Caldithrix abyssi DSM 13497</name>
    <dbReference type="NCBI Taxonomy" id="880073"/>
    <lineage>
        <taxon>Bacteria</taxon>
        <taxon>Pseudomonadati</taxon>
        <taxon>Calditrichota</taxon>
        <taxon>Calditrichia</taxon>
        <taxon>Calditrichales</taxon>
        <taxon>Calditrichaceae</taxon>
        <taxon>Caldithrix</taxon>
    </lineage>
</organism>
<dbReference type="InterPro" id="IPR050386">
    <property type="entry name" value="Glycosyl_hydrolase_5"/>
</dbReference>
<feature type="domain" description="CBM6" evidence="5">
    <location>
        <begin position="409"/>
        <end position="531"/>
    </location>
</feature>
<dbReference type="InterPro" id="IPR026444">
    <property type="entry name" value="Secre_tail"/>
</dbReference>
<dbReference type="Gene3D" id="2.60.40.4070">
    <property type="match status" value="1"/>
</dbReference>
<dbReference type="InterPro" id="IPR001547">
    <property type="entry name" value="Glyco_hydro_5"/>
</dbReference>
<dbReference type="AlphaFoldDB" id="A0A1J1C9H5"/>
<protein>
    <submittedName>
        <fullName evidence="6">Por secretion system C-terminal sorting domain-containing protein</fullName>
    </submittedName>
</protein>
<dbReference type="GO" id="GO:0005576">
    <property type="term" value="C:extracellular region"/>
    <property type="evidence" value="ECO:0007669"/>
    <property type="project" value="TreeGrafter"/>
</dbReference>
<dbReference type="InterPro" id="IPR017853">
    <property type="entry name" value="GH"/>
</dbReference>
<gene>
    <name evidence="6" type="ORF">Cabys_2449</name>
</gene>
<dbReference type="Pfam" id="PF00150">
    <property type="entry name" value="Cellulase"/>
    <property type="match status" value="1"/>
</dbReference>
<dbReference type="Pfam" id="PF03422">
    <property type="entry name" value="CBM_6"/>
    <property type="match status" value="1"/>
</dbReference>
<keyword evidence="1" id="KW-0732">Signal</keyword>
<dbReference type="PROSITE" id="PS51175">
    <property type="entry name" value="CBM6"/>
    <property type="match status" value="1"/>
</dbReference>
<dbReference type="KEGG" id="caby:Cabys_2449"/>
<dbReference type="GO" id="GO:0008422">
    <property type="term" value="F:beta-glucosidase activity"/>
    <property type="evidence" value="ECO:0007669"/>
    <property type="project" value="TreeGrafter"/>
</dbReference>